<name>A0A370H149_9NOCA</name>
<feature type="compositionally biased region" description="Basic residues" evidence="1">
    <location>
        <begin position="131"/>
        <end position="140"/>
    </location>
</feature>
<protein>
    <submittedName>
        <fullName evidence="2">DUF2992 family protein</fullName>
    </submittedName>
</protein>
<gene>
    <name evidence="2" type="ORF">DFR68_106173</name>
</gene>
<dbReference type="STRING" id="1210089.GCA_001613165_02339"/>
<dbReference type="Proteomes" id="UP000255355">
    <property type="component" value="Unassembled WGS sequence"/>
</dbReference>
<accession>A0A370H149</accession>
<organism evidence="2 3">
    <name type="scientific">Nocardia mexicana</name>
    <dbReference type="NCBI Taxonomy" id="279262"/>
    <lineage>
        <taxon>Bacteria</taxon>
        <taxon>Bacillati</taxon>
        <taxon>Actinomycetota</taxon>
        <taxon>Actinomycetes</taxon>
        <taxon>Mycobacteriales</taxon>
        <taxon>Nocardiaceae</taxon>
        <taxon>Nocardia</taxon>
    </lineage>
</organism>
<dbReference type="InterPro" id="IPR016787">
    <property type="entry name" value="UCP021328"/>
</dbReference>
<evidence type="ECO:0000313" key="2">
    <source>
        <dbReference type="EMBL" id="RDI49736.1"/>
    </source>
</evidence>
<reference evidence="2 3" key="1">
    <citation type="submission" date="2018-07" db="EMBL/GenBank/DDBJ databases">
        <title>Genomic Encyclopedia of Type Strains, Phase IV (KMG-IV): sequencing the most valuable type-strain genomes for metagenomic binning, comparative biology and taxonomic classification.</title>
        <authorList>
            <person name="Goeker M."/>
        </authorList>
    </citation>
    <scope>NUCLEOTIDE SEQUENCE [LARGE SCALE GENOMIC DNA]</scope>
    <source>
        <strain evidence="2 3">DSM 44952</strain>
    </source>
</reference>
<evidence type="ECO:0000256" key="1">
    <source>
        <dbReference type="SAM" id="MobiDB-lite"/>
    </source>
</evidence>
<comment type="caution">
    <text evidence="2">The sequence shown here is derived from an EMBL/GenBank/DDBJ whole genome shotgun (WGS) entry which is preliminary data.</text>
</comment>
<dbReference type="PIRSF" id="PIRSF021328">
    <property type="entry name" value="UCP021328"/>
    <property type="match status" value="1"/>
</dbReference>
<feature type="compositionally biased region" description="Basic and acidic residues" evidence="1">
    <location>
        <begin position="118"/>
        <end position="130"/>
    </location>
</feature>
<dbReference type="Pfam" id="PF11208">
    <property type="entry name" value="DUF2992"/>
    <property type="match status" value="1"/>
</dbReference>
<sequence>MPSTFSVYFDGQFWVGVLEITDESGVRAARHIFGPEPTGPELEEFAIRHYGRLLDRALAAPAVAADSRPKATVNPKRLARQAAREQASRPLTSAAQDALRVAHEQAGHLNRAAAKRRRAEDADHRRELAARKRKAKRRGH</sequence>
<dbReference type="AlphaFoldDB" id="A0A370H149"/>
<proteinExistence type="predicted"/>
<keyword evidence="3" id="KW-1185">Reference proteome</keyword>
<dbReference type="OrthoDB" id="4570726at2"/>
<evidence type="ECO:0000313" key="3">
    <source>
        <dbReference type="Proteomes" id="UP000255355"/>
    </source>
</evidence>
<dbReference type="EMBL" id="QQAZ01000006">
    <property type="protein sequence ID" value="RDI49736.1"/>
    <property type="molecule type" value="Genomic_DNA"/>
</dbReference>
<feature type="region of interest" description="Disordered" evidence="1">
    <location>
        <begin position="63"/>
        <end position="140"/>
    </location>
</feature>
<dbReference type="RefSeq" id="WP_068017932.1">
    <property type="nucleotide sequence ID" value="NZ_QQAZ01000006.1"/>
</dbReference>